<name>A0A4V2UIF6_PAULE</name>
<dbReference type="PROSITE" id="PS51318">
    <property type="entry name" value="TAT"/>
    <property type="match status" value="1"/>
</dbReference>
<dbReference type="Proteomes" id="UP000295382">
    <property type="component" value="Unassembled WGS sequence"/>
</dbReference>
<sequence>MADKQSEQVDGRRRRFLNAAKGAGALGAIAVLFGKGAAAPTLPQQQAKADDKQPDGGYHETEHIREYYRSARYW</sequence>
<keyword evidence="2" id="KW-1185">Reference proteome</keyword>
<gene>
    <name evidence="1" type="ORF">EDC30_10843</name>
</gene>
<dbReference type="EMBL" id="SLZQ01000008">
    <property type="protein sequence ID" value="TCS35980.1"/>
    <property type="molecule type" value="Genomic_DNA"/>
</dbReference>
<dbReference type="InterPro" id="IPR006311">
    <property type="entry name" value="TAT_signal"/>
</dbReference>
<protein>
    <submittedName>
        <fullName evidence="1">Secreted protein</fullName>
    </submittedName>
</protein>
<evidence type="ECO:0000313" key="1">
    <source>
        <dbReference type="EMBL" id="TCS35980.1"/>
    </source>
</evidence>
<comment type="caution">
    <text evidence="1">The sequence shown here is derived from an EMBL/GenBank/DDBJ whole genome shotgun (WGS) entry which is preliminary data.</text>
</comment>
<reference evidence="1 2" key="1">
    <citation type="submission" date="2019-03" db="EMBL/GenBank/DDBJ databases">
        <title>Genomic Encyclopedia of Type Strains, Phase IV (KMG-IV): sequencing the most valuable type-strain genomes for metagenomic binning, comparative biology and taxonomic classification.</title>
        <authorList>
            <person name="Goeker M."/>
        </authorList>
    </citation>
    <scope>NUCLEOTIDE SEQUENCE [LARGE SCALE GENOMIC DNA]</scope>
    <source>
        <strain evidence="1 2">DSM 7445</strain>
    </source>
</reference>
<dbReference type="RefSeq" id="WP_132259248.1">
    <property type="nucleotide sequence ID" value="NZ_SLZQ01000008.1"/>
</dbReference>
<dbReference type="PIRSF" id="PIRSF036704">
    <property type="entry name" value="UCP036704"/>
    <property type="match status" value="1"/>
</dbReference>
<dbReference type="InterPro" id="IPR014177">
    <property type="entry name" value="Formate_DH_TAT-contain"/>
</dbReference>
<dbReference type="AlphaFoldDB" id="A0A4V2UIF6"/>
<accession>A0A4V2UIF6</accession>
<proteinExistence type="predicted"/>
<evidence type="ECO:0000313" key="2">
    <source>
        <dbReference type="Proteomes" id="UP000295382"/>
    </source>
</evidence>
<organism evidence="1 2">
    <name type="scientific">Paucimonas lemoignei</name>
    <name type="common">Pseudomonas lemoignei</name>
    <dbReference type="NCBI Taxonomy" id="29443"/>
    <lineage>
        <taxon>Bacteria</taxon>
        <taxon>Pseudomonadati</taxon>
        <taxon>Pseudomonadota</taxon>
        <taxon>Betaproteobacteria</taxon>
        <taxon>Burkholderiales</taxon>
        <taxon>Burkholderiaceae</taxon>
        <taxon>Paucimonas</taxon>
    </lineage>
</organism>